<evidence type="ECO:0008006" key="3">
    <source>
        <dbReference type="Google" id="ProtNLM"/>
    </source>
</evidence>
<sequence length="91" mass="9757">MAGEFPSAKDAPSVVAYSQTVCIVMFKESATKDEIADYLNHVQEMGATIKHVYESIGGVALEMTSCQASFVNDPIVASVEPDAPVSTARFR</sequence>
<dbReference type="SUPFAM" id="SSF54897">
    <property type="entry name" value="Protease propeptides/inhibitors"/>
    <property type="match status" value="1"/>
</dbReference>
<dbReference type="AlphaFoldDB" id="A0A8H3CYA7"/>
<evidence type="ECO:0000313" key="2">
    <source>
        <dbReference type="Proteomes" id="UP000663850"/>
    </source>
</evidence>
<dbReference type="Gene3D" id="3.30.70.80">
    <property type="entry name" value="Peptidase S8 propeptide/proteinase inhibitor I9"/>
    <property type="match status" value="1"/>
</dbReference>
<organism evidence="1 2">
    <name type="scientific">Rhizoctonia solani</name>
    <dbReference type="NCBI Taxonomy" id="456999"/>
    <lineage>
        <taxon>Eukaryota</taxon>
        <taxon>Fungi</taxon>
        <taxon>Dikarya</taxon>
        <taxon>Basidiomycota</taxon>
        <taxon>Agaricomycotina</taxon>
        <taxon>Agaricomycetes</taxon>
        <taxon>Cantharellales</taxon>
        <taxon>Ceratobasidiaceae</taxon>
        <taxon>Rhizoctonia</taxon>
    </lineage>
</organism>
<proteinExistence type="predicted"/>
<gene>
    <name evidence="1" type="ORF">RDB_LOCUS99536</name>
</gene>
<accession>A0A8H3CYA7</accession>
<dbReference type="InterPro" id="IPR037045">
    <property type="entry name" value="S8pro/Inhibitor_I9_sf"/>
</dbReference>
<protein>
    <recommendedName>
        <fullName evidence="3">Inhibitor I9 domain-containing protein</fullName>
    </recommendedName>
</protein>
<comment type="caution">
    <text evidence="1">The sequence shown here is derived from an EMBL/GenBank/DDBJ whole genome shotgun (WGS) entry which is preliminary data.</text>
</comment>
<reference evidence="1" key="1">
    <citation type="submission" date="2021-01" db="EMBL/GenBank/DDBJ databases">
        <authorList>
            <person name="Kaushik A."/>
        </authorList>
    </citation>
    <scope>NUCLEOTIDE SEQUENCE</scope>
    <source>
        <strain evidence="1">Type strain: AG8-Rh-89/</strain>
    </source>
</reference>
<evidence type="ECO:0000313" key="1">
    <source>
        <dbReference type="EMBL" id="CAE6504596.1"/>
    </source>
</evidence>
<name>A0A8H3CYA7_9AGAM</name>
<dbReference type="EMBL" id="CAJMWZ010005356">
    <property type="protein sequence ID" value="CAE6504596.1"/>
    <property type="molecule type" value="Genomic_DNA"/>
</dbReference>
<dbReference type="Proteomes" id="UP000663850">
    <property type="component" value="Unassembled WGS sequence"/>
</dbReference>